<keyword evidence="3" id="KW-1185">Reference proteome</keyword>
<dbReference type="GO" id="GO:0005506">
    <property type="term" value="F:iron ion binding"/>
    <property type="evidence" value="ECO:0007669"/>
    <property type="project" value="InterPro"/>
</dbReference>
<dbReference type="GO" id="GO:0022900">
    <property type="term" value="P:electron transport chain"/>
    <property type="evidence" value="ECO:0007669"/>
    <property type="project" value="InterPro"/>
</dbReference>
<organism evidence="2 3">
    <name type="scientific">Pseudazoarcus pumilus</name>
    <dbReference type="NCBI Taxonomy" id="2067960"/>
    <lineage>
        <taxon>Bacteria</taxon>
        <taxon>Pseudomonadati</taxon>
        <taxon>Pseudomonadota</taxon>
        <taxon>Betaproteobacteria</taxon>
        <taxon>Rhodocyclales</taxon>
        <taxon>Zoogloeaceae</taxon>
        <taxon>Pseudazoarcus</taxon>
    </lineage>
</organism>
<gene>
    <name evidence="2" type="ORF">C0099_03745</name>
</gene>
<evidence type="ECO:0000313" key="2">
    <source>
        <dbReference type="EMBL" id="AUN94131.1"/>
    </source>
</evidence>
<evidence type="ECO:0000313" key="3">
    <source>
        <dbReference type="Proteomes" id="UP000242205"/>
    </source>
</evidence>
<feature type="compositionally biased region" description="Basic and acidic residues" evidence="1">
    <location>
        <begin position="150"/>
        <end position="160"/>
    </location>
</feature>
<proteinExistence type="predicted"/>
<protein>
    <recommendedName>
        <fullName evidence="4">Cytochrome C</fullName>
    </recommendedName>
</protein>
<feature type="region of interest" description="Disordered" evidence="1">
    <location>
        <begin position="139"/>
        <end position="160"/>
    </location>
</feature>
<dbReference type="KEGG" id="atw:C0099_03745"/>
<evidence type="ECO:0008006" key="4">
    <source>
        <dbReference type="Google" id="ProtNLM"/>
    </source>
</evidence>
<name>A0A2I6S4F0_9RHOO</name>
<dbReference type="GO" id="GO:0020037">
    <property type="term" value="F:heme binding"/>
    <property type="evidence" value="ECO:0007669"/>
    <property type="project" value="InterPro"/>
</dbReference>
<dbReference type="EMBL" id="CP025682">
    <property type="protein sequence ID" value="AUN94131.1"/>
    <property type="molecule type" value="Genomic_DNA"/>
</dbReference>
<dbReference type="SUPFAM" id="SSF47175">
    <property type="entry name" value="Cytochromes"/>
    <property type="match status" value="1"/>
</dbReference>
<dbReference type="Proteomes" id="UP000242205">
    <property type="component" value="Chromosome"/>
</dbReference>
<accession>A0A2I6S4F0</accession>
<sequence length="160" mass="17132">MLFPMVAAAAEPQEPPATAELSPATRALIIAEMQAMAQAMGRIHTAVVSGDHATVSDEARKIHDSFVLKQELSAAQREELGAKLPAGFIAADRAFHVLARNLAQAGEHHDATLQRLWFQEMTRACQSCHIDHAGTRFPGLTPHAAQANDGHGDGTDHATE</sequence>
<reference evidence="2 3" key="1">
    <citation type="submission" date="2018-01" db="EMBL/GenBank/DDBJ databases">
        <authorList>
            <person name="Fu G.-Y."/>
        </authorList>
    </citation>
    <scope>NUCLEOTIDE SEQUENCE [LARGE SCALE GENOMIC DNA]</scope>
    <source>
        <strain evidence="2 3">SY39</strain>
    </source>
</reference>
<dbReference type="GO" id="GO:0009055">
    <property type="term" value="F:electron transfer activity"/>
    <property type="evidence" value="ECO:0007669"/>
    <property type="project" value="InterPro"/>
</dbReference>
<evidence type="ECO:0000256" key="1">
    <source>
        <dbReference type="SAM" id="MobiDB-lite"/>
    </source>
</evidence>
<dbReference type="AlphaFoldDB" id="A0A2I6S4F0"/>
<dbReference type="InterPro" id="IPR010980">
    <property type="entry name" value="Cyt_c/b562"/>
</dbReference>